<feature type="region of interest" description="Disordered" evidence="7">
    <location>
        <begin position="1"/>
        <end position="43"/>
    </location>
</feature>
<dbReference type="PROSITE" id="PS00216">
    <property type="entry name" value="SUGAR_TRANSPORT_1"/>
    <property type="match status" value="1"/>
</dbReference>
<sequence length="603" mass="65063">MDDNSRCTVQHHPLINEDSGDASPTGGLTPLGGNTPVGGLTPMGRLSPVQELPRIGSGGELLMGPQSGTMIDLDNSMFHHHGGPPDTELNLLEVPTTNYWTDSNSSSMDDLRDLRDPVYKTTSFPIHGQGLNARLGFAIAAAALGSAFQHGFNLGVINAPLNLMGNWLNQTNYNRNEEYLDKTGETMIISLVVSIYCVGGMVGGAATGFFSERFGRKGALLINNVFAIIAAVLFGFCKMADSWEMIVAGRFFIGINNGLNAGLCPMYLSEIAPTSLRGSIGTVYQLVVTISILFSQIMGLENILGTSDLWPILLSLTALPAIFQLVTLPICPESPKFLLIVKEEQVAAQRALTWLRDSSNVHEEMEEMRSEAEAGKLVPTVSLREILTNPTLKIPLLISVMMMLAQQLSGINAVIFFSSKIYASAGLSQSAAINATIAMGSMNVLMTVISLVMVEKAGRKTLMLIGMVGMMIVCILLTLCLLFKDSATWISYLSIVLVILFVVMFATGPGSIPWFLVTEVFAQNARPMASSIAVAVNWTAAFIVGLGFLPIAEALGPYVFIIFVAILAFFIVFTWFKVPETKGKNIDEITAMFKQQAYGGNSV</sequence>
<protein>
    <recommendedName>
        <fullName evidence="9">Major facilitator superfamily (MFS) profile domain-containing protein</fullName>
    </recommendedName>
</protein>
<dbReference type="Gene3D" id="1.20.1250.20">
    <property type="entry name" value="MFS general substrate transporter like domains"/>
    <property type="match status" value="1"/>
</dbReference>
<dbReference type="FunFam" id="1.20.1250.20:FF:000029">
    <property type="entry name" value="solute carrier family 2, facilitated glucose transporter member 4"/>
    <property type="match status" value="1"/>
</dbReference>
<dbReference type="AlphaFoldDB" id="A0AAV2QRN1"/>
<comment type="caution">
    <text evidence="10">The sequence shown here is derived from an EMBL/GenBank/DDBJ whole genome shotgun (WGS) entry which is preliminary data.</text>
</comment>
<keyword evidence="2 6" id="KW-0813">Transport</keyword>
<feature type="compositionally biased region" description="Low complexity" evidence="7">
    <location>
        <begin position="24"/>
        <end position="42"/>
    </location>
</feature>
<keyword evidence="4 8" id="KW-1133">Transmembrane helix</keyword>
<dbReference type="InterPro" id="IPR005828">
    <property type="entry name" value="MFS_sugar_transport-like"/>
</dbReference>
<organism evidence="10 11">
    <name type="scientific">Meganyctiphanes norvegica</name>
    <name type="common">Northern krill</name>
    <name type="synonym">Thysanopoda norvegica</name>
    <dbReference type="NCBI Taxonomy" id="48144"/>
    <lineage>
        <taxon>Eukaryota</taxon>
        <taxon>Metazoa</taxon>
        <taxon>Ecdysozoa</taxon>
        <taxon>Arthropoda</taxon>
        <taxon>Crustacea</taxon>
        <taxon>Multicrustacea</taxon>
        <taxon>Malacostraca</taxon>
        <taxon>Eumalacostraca</taxon>
        <taxon>Eucarida</taxon>
        <taxon>Euphausiacea</taxon>
        <taxon>Euphausiidae</taxon>
        <taxon>Meganyctiphanes</taxon>
    </lineage>
</organism>
<evidence type="ECO:0000313" key="10">
    <source>
        <dbReference type="EMBL" id="CAL4094446.1"/>
    </source>
</evidence>
<dbReference type="InterPro" id="IPR005829">
    <property type="entry name" value="Sugar_transporter_CS"/>
</dbReference>
<name>A0AAV2QRN1_MEGNR</name>
<feature type="domain" description="Major facilitator superfamily (MFS) profile" evidence="9">
    <location>
        <begin position="139"/>
        <end position="582"/>
    </location>
</feature>
<gene>
    <name evidence="10" type="ORF">MNOR_LOCUS15149</name>
</gene>
<keyword evidence="5 8" id="KW-0472">Membrane</keyword>
<evidence type="ECO:0000259" key="9">
    <source>
        <dbReference type="PROSITE" id="PS50850"/>
    </source>
</evidence>
<evidence type="ECO:0000256" key="5">
    <source>
        <dbReference type="ARBA" id="ARBA00023136"/>
    </source>
</evidence>
<feature type="transmembrane region" description="Helical" evidence="8">
    <location>
        <begin position="431"/>
        <end position="454"/>
    </location>
</feature>
<feature type="transmembrane region" description="Helical" evidence="8">
    <location>
        <begin position="310"/>
        <end position="331"/>
    </location>
</feature>
<dbReference type="PRINTS" id="PR00171">
    <property type="entry name" value="SUGRTRNSPORT"/>
</dbReference>
<dbReference type="PROSITE" id="PS50850">
    <property type="entry name" value="MFS"/>
    <property type="match status" value="1"/>
</dbReference>
<comment type="similarity">
    <text evidence="6">Belongs to the major facilitator superfamily. Sugar transporter (TC 2.A.1.1) family.</text>
</comment>
<dbReference type="InterPro" id="IPR020846">
    <property type="entry name" value="MFS_dom"/>
</dbReference>
<feature type="transmembrane region" description="Helical" evidence="8">
    <location>
        <begin position="489"/>
        <end position="517"/>
    </location>
</feature>
<evidence type="ECO:0000313" key="11">
    <source>
        <dbReference type="Proteomes" id="UP001497623"/>
    </source>
</evidence>
<dbReference type="EMBL" id="CAXKWB010009357">
    <property type="protein sequence ID" value="CAL4094446.1"/>
    <property type="molecule type" value="Genomic_DNA"/>
</dbReference>
<dbReference type="Proteomes" id="UP001497623">
    <property type="component" value="Unassembled WGS sequence"/>
</dbReference>
<feature type="transmembrane region" description="Helical" evidence="8">
    <location>
        <begin position="187"/>
        <end position="211"/>
    </location>
</feature>
<dbReference type="InterPro" id="IPR045263">
    <property type="entry name" value="GLUT"/>
</dbReference>
<dbReference type="SUPFAM" id="SSF103473">
    <property type="entry name" value="MFS general substrate transporter"/>
    <property type="match status" value="1"/>
</dbReference>
<dbReference type="InterPro" id="IPR003663">
    <property type="entry name" value="Sugar/inositol_transpt"/>
</dbReference>
<reference evidence="10 11" key="1">
    <citation type="submission" date="2024-05" db="EMBL/GenBank/DDBJ databases">
        <authorList>
            <person name="Wallberg A."/>
        </authorList>
    </citation>
    <scope>NUCLEOTIDE SEQUENCE [LARGE SCALE GENOMIC DNA]</scope>
</reference>
<dbReference type="InterPro" id="IPR036259">
    <property type="entry name" value="MFS_trans_sf"/>
</dbReference>
<feature type="transmembrane region" description="Helical" evidence="8">
    <location>
        <begin position="529"/>
        <end position="552"/>
    </location>
</feature>
<evidence type="ECO:0000256" key="1">
    <source>
        <dbReference type="ARBA" id="ARBA00004141"/>
    </source>
</evidence>
<evidence type="ECO:0000256" key="2">
    <source>
        <dbReference type="ARBA" id="ARBA00022448"/>
    </source>
</evidence>
<feature type="transmembrane region" description="Helical" evidence="8">
    <location>
        <begin position="280"/>
        <end position="298"/>
    </location>
</feature>
<evidence type="ECO:0000256" key="4">
    <source>
        <dbReference type="ARBA" id="ARBA00022989"/>
    </source>
</evidence>
<feature type="transmembrane region" description="Helical" evidence="8">
    <location>
        <begin position="218"/>
        <end position="236"/>
    </location>
</feature>
<feature type="transmembrane region" description="Helical" evidence="8">
    <location>
        <begin position="558"/>
        <end position="576"/>
    </location>
</feature>
<keyword evidence="3 8" id="KW-0812">Transmembrane</keyword>
<comment type="subcellular location">
    <subcellularLocation>
        <location evidence="1">Membrane</location>
        <topology evidence="1">Multi-pass membrane protein</topology>
    </subcellularLocation>
</comment>
<dbReference type="Pfam" id="PF00083">
    <property type="entry name" value="Sugar_tr"/>
    <property type="match status" value="1"/>
</dbReference>
<dbReference type="PANTHER" id="PTHR23503">
    <property type="entry name" value="SOLUTE CARRIER FAMILY 2"/>
    <property type="match status" value="1"/>
</dbReference>
<evidence type="ECO:0000256" key="7">
    <source>
        <dbReference type="SAM" id="MobiDB-lite"/>
    </source>
</evidence>
<dbReference type="PANTHER" id="PTHR23503:SF8">
    <property type="entry name" value="FACILITATED GLUCOSE TRANSPORTER PROTEIN 1"/>
    <property type="match status" value="1"/>
</dbReference>
<proteinExistence type="inferred from homology"/>
<evidence type="ECO:0000256" key="8">
    <source>
        <dbReference type="SAM" id="Phobius"/>
    </source>
</evidence>
<evidence type="ECO:0000256" key="6">
    <source>
        <dbReference type="RuleBase" id="RU003346"/>
    </source>
</evidence>
<feature type="transmembrane region" description="Helical" evidence="8">
    <location>
        <begin position="461"/>
        <end position="483"/>
    </location>
</feature>
<feature type="transmembrane region" description="Helical" evidence="8">
    <location>
        <begin position="248"/>
        <end position="268"/>
    </location>
</feature>
<accession>A0AAV2QRN1</accession>
<feature type="transmembrane region" description="Helical" evidence="8">
    <location>
        <begin position="394"/>
        <end position="419"/>
    </location>
</feature>
<dbReference type="GO" id="GO:0016020">
    <property type="term" value="C:membrane"/>
    <property type="evidence" value="ECO:0007669"/>
    <property type="project" value="UniProtKB-SubCell"/>
</dbReference>
<dbReference type="PROSITE" id="PS00217">
    <property type="entry name" value="SUGAR_TRANSPORT_2"/>
    <property type="match status" value="1"/>
</dbReference>
<dbReference type="NCBIfam" id="TIGR00879">
    <property type="entry name" value="SP"/>
    <property type="match status" value="1"/>
</dbReference>
<keyword evidence="11" id="KW-1185">Reference proteome</keyword>
<evidence type="ECO:0000256" key="3">
    <source>
        <dbReference type="ARBA" id="ARBA00022692"/>
    </source>
</evidence>
<dbReference type="GO" id="GO:0015149">
    <property type="term" value="F:hexose transmembrane transporter activity"/>
    <property type="evidence" value="ECO:0007669"/>
    <property type="project" value="TreeGrafter"/>
</dbReference>